<dbReference type="EMBL" id="LRGB01001800">
    <property type="protein sequence ID" value="KZS10435.1"/>
    <property type="molecule type" value="Genomic_DNA"/>
</dbReference>
<comment type="caution">
    <text evidence="1">The sequence shown here is derived from an EMBL/GenBank/DDBJ whole genome shotgun (WGS) entry which is preliminary data.</text>
</comment>
<accession>A0A164TGG8</accession>
<proteinExistence type="predicted"/>
<evidence type="ECO:0000313" key="1">
    <source>
        <dbReference type="EMBL" id="KZS10435.1"/>
    </source>
</evidence>
<keyword evidence="2" id="KW-1185">Reference proteome</keyword>
<dbReference type="OrthoDB" id="6358133at2759"/>
<gene>
    <name evidence="1" type="ORF">APZ42_025106</name>
</gene>
<reference evidence="1 2" key="1">
    <citation type="submission" date="2016-03" db="EMBL/GenBank/DDBJ databases">
        <title>EvidentialGene: Evidence-directed Construction of Genes on Genomes.</title>
        <authorList>
            <person name="Gilbert D.G."/>
            <person name="Choi J.-H."/>
            <person name="Mockaitis K."/>
            <person name="Colbourne J."/>
            <person name="Pfrender M."/>
        </authorList>
    </citation>
    <scope>NUCLEOTIDE SEQUENCE [LARGE SCALE GENOMIC DNA]</scope>
    <source>
        <strain evidence="1 2">Xinb3</strain>
        <tissue evidence="1">Complete organism</tissue>
    </source>
</reference>
<protein>
    <submittedName>
        <fullName evidence="1">Uncharacterized protein</fullName>
    </submittedName>
</protein>
<organism evidence="1 2">
    <name type="scientific">Daphnia magna</name>
    <dbReference type="NCBI Taxonomy" id="35525"/>
    <lineage>
        <taxon>Eukaryota</taxon>
        <taxon>Metazoa</taxon>
        <taxon>Ecdysozoa</taxon>
        <taxon>Arthropoda</taxon>
        <taxon>Crustacea</taxon>
        <taxon>Branchiopoda</taxon>
        <taxon>Diplostraca</taxon>
        <taxon>Cladocera</taxon>
        <taxon>Anomopoda</taxon>
        <taxon>Daphniidae</taxon>
        <taxon>Daphnia</taxon>
    </lineage>
</organism>
<evidence type="ECO:0000313" key="2">
    <source>
        <dbReference type="Proteomes" id="UP000076858"/>
    </source>
</evidence>
<sequence>MESEPEETCLDLPKLPMQQNIQNLIANLQLSVPLFPTRVPFVDIHNPLIKSPVERRKEPANQCVYTPDELDQLDLAGLLEPKSKEQLDEIMHLFHAAVHERDVVCCVCDQFLRISESKLVQSASLPTAFFEKLQ</sequence>
<name>A0A164TGG8_9CRUS</name>
<dbReference type="Proteomes" id="UP000076858">
    <property type="component" value="Unassembled WGS sequence"/>
</dbReference>
<dbReference type="AlphaFoldDB" id="A0A164TGG8"/>